<keyword evidence="2" id="KW-1185">Reference proteome</keyword>
<comment type="caution">
    <text evidence="1">The sequence shown here is derived from an EMBL/GenBank/DDBJ whole genome shotgun (WGS) entry which is preliminary data.</text>
</comment>
<evidence type="ECO:0000313" key="1">
    <source>
        <dbReference type="EMBL" id="MDQ0457251.1"/>
    </source>
</evidence>
<dbReference type="RefSeq" id="WP_307159425.1">
    <property type="nucleotide sequence ID" value="NZ_JAUSWH010000013.1"/>
</dbReference>
<name>A0ABU0IJ36_9HYPH</name>
<gene>
    <name evidence="1" type="ORF">QO005_003600</name>
</gene>
<reference evidence="1 2" key="1">
    <citation type="submission" date="2023-07" db="EMBL/GenBank/DDBJ databases">
        <title>Genomic Encyclopedia of Type Strains, Phase IV (KMG-IV): sequencing the most valuable type-strain genomes for metagenomic binning, comparative biology and taxonomic classification.</title>
        <authorList>
            <person name="Goeker M."/>
        </authorList>
    </citation>
    <scope>NUCLEOTIDE SEQUENCE [LARGE SCALE GENOMIC DNA]</scope>
    <source>
        <strain evidence="1 2">DSM 100301</strain>
    </source>
</reference>
<dbReference type="EMBL" id="JAUSWH010000013">
    <property type="protein sequence ID" value="MDQ0457251.1"/>
    <property type="molecule type" value="Genomic_DNA"/>
</dbReference>
<dbReference type="Proteomes" id="UP001235269">
    <property type="component" value="Unassembled WGS sequence"/>
</dbReference>
<sequence>MAETEARQLADEYLRRGGQRKVKIDDNITDVREWDDEPPEAERFWKDNIAPLADKKRREIELLLPTINAR</sequence>
<organism evidence="1 2">
    <name type="scientific">Rhizobium paknamense</name>
    <dbReference type="NCBI Taxonomy" id="1206817"/>
    <lineage>
        <taxon>Bacteria</taxon>
        <taxon>Pseudomonadati</taxon>
        <taxon>Pseudomonadota</taxon>
        <taxon>Alphaproteobacteria</taxon>
        <taxon>Hyphomicrobiales</taxon>
        <taxon>Rhizobiaceae</taxon>
        <taxon>Rhizobium/Agrobacterium group</taxon>
        <taxon>Rhizobium</taxon>
    </lineage>
</organism>
<proteinExistence type="predicted"/>
<protein>
    <submittedName>
        <fullName evidence="1">Uncharacterized protein</fullName>
    </submittedName>
</protein>
<evidence type="ECO:0000313" key="2">
    <source>
        <dbReference type="Proteomes" id="UP001235269"/>
    </source>
</evidence>
<accession>A0ABU0IJ36</accession>